<dbReference type="PANTHER" id="PTHR15549">
    <property type="entry name" value="PAIRED IMMUNOGLOBULIN-LIKE TYPE 2 RECEPTOR"/>
    <property type="match status" value="1"/>
</dbReference>
<dbReference type="GO" id="GO:0071944">
    <property type="term" value="C:cell periphery"/>
    <property type="evidence" value="ECO:0007669"/>
    <property type="project" value="UniProtKB-ARBA"/>
</dbReference>
<dbReference type="Proteomes" id="UP000186601">
    <property type="component" value="Unassembled WGS sequence"/>
</dbReference>
<keyword evidence="5" id="KW-0175">Coiled coil</keyword>
<evidence type="ECO:0000256" key="6">
    <source>
        <dbReference type="SAM" id="MobiDB-lite"/>
    </source>
</evidence>
<protein>
    <submittedName>
        <fullName evidence="8">Uncharacterized protein</fullName>
    </submittedName>
</protein>
<dbReference type="AlphaFoldDB" id="A0A2R6NZZ5"/>
<keyword evidence="2 7" id="KW-0812">Transmembrane</keyword>
<proteinExistence type="predicted"/>
<comment type="caution">
    <text evidence="8">The sequence shown here is derived from an EMBL/GenBank/DDBJ whole genome shotgun (WGS) entry which is preliminary data.</text>
</comment>
<dbReference type="PANTHER" id="PTHR15549:SF26">
    <property type="entry name" value="AXIAL BUDDING PATTERN PROTEIN 2-RELATED"/>
    <property type="match status" value="1"/>
</dbReference>
<feature type="coiled-coil region" evidence="5">
    <location>
        <begin position="247"/>
        <end position="274"/>
    </location>
</feature>
<feature type="region of interest" description="Disordered" evidence="6">
    <location>
        <begin position="71"/>
        <end position="109"/>
    </location>
</feature>
<keyword evidence="4 7" id="KW-0472">Membrane</keyword>
<reference evidence="8 9" key="1">
    <citation type="submission" date="2018-02" db="EMBL/GenBank/DDBJ databases">
        <title>Genome sequence of the basidiomycete white-rot fungus Phlebia centrifuga.</title>
        <authorList>
            <person name="Granchi Z."/>
            <person name="Peng M."/>
            <person name="de Vries R.P."/>
            <person name="Hilden K."/>
            <person name="Makela M.R."/>
            <person name="Grigoriev I."/>
            <person name="Riley R."/>
        </authorList>
    </citation>
    <scope>NUCLEOTIDE SEQUENCE [LARGE SCALE GENOMIC DNA]</scope>
    <source>
        <strain evidence="8 9">FBCC195</strain>
    </source>
</reference>
<name>A0A2R6NZZ5_9APHY</name>
<gene>
    <name evidence="8" type="ORF">PHLCEN_2v6236</name>
</gene>
<accession>A0A2R6NZZ5</accession>
<feature type="compositionally biased region" description="Polar residues" evidence="6">
    <location>
        <begin position="100"/>
        <end position="109"/>
    </location>
</feature>
<dbReference type="GO" id="GO:0016020">
    <property type="term" value="C:membrane"/>
    <property type="evidence" value="ECO:0007669"/>
    <property type="project" value="UniProtKB-SubCell"/>
</dbReference>
<dbReference type="OrthoDB" id="3270641at2759"/>
<dbReference type="InterPro" id="IPR051694">
    <property type="entry name" value="Immunoregulatory_rcpt-like"/>
</dbReference>
<organism evidence="8 9">
    <name type="scientific">Hermanssonia centrifuga</name>
    <dbReference type="NCBI Taxonomy" id="98765"/>
    <lineage>
        <taxon>Eukaryota</taxon>
        <taxon>Fungi</taxon>
        <taxon>Dikarya</taxon>
        <taxon>Basidiomycota</taxon>
        <taxon>Agaricomycotina</taxon>
        <taxon>Agaricomycetes</taxon>
        <taxon>Polyporales</taxon>
        <taxon>Meruliaceae</taxon>
        <taxon>Hermanssonia</taxon>
    </lineage>
</organism>
<keyword evidence="9" id="KW-1185">Reference proteome</keyword>
<evidence type="ECO:0000256" key="4">
    <source>
        <dbReference type="ARBA" id="ARBA00023136"/>
    </source>
</evidence>
<feature type="compositionally biased region" description="Polar residues" evidence="6">
    <location>
        <begin position="301"/>
        <end position="317"/>
    </location>
</feature>
<evidence type="ECO:0000256" key="7">
    <source>
        <dbReference type="SAM" id="Phobius"/>
    </source>
</evidence>
<keyword evidence="3 7" id="KW-1133">Transmembrane helix</keyword>
<dbReference type="STRING" id="98765.A0A2R6NZZ5"/>
<evidence type="ECO:0000256" key="5">
    <source>
        <dbReference type="SAM" id="Coils"/>
    </source>
</evidence>
<evidence type="ECO:0000313" key="8">
    <source>
        <dbReference type="EMBL" id="PSR81864.1"/>
    </source>
</evidence>
<dbReference type="EMBL" id="MLYV02000605">
    <property type="protein sequence ID" value="PSR81864.1"/>
    <property type="molecule type" value="Genomic_DNA"/>
</dbReference>
<comment type="subcellular location">
    <subcellularLocation>
        <location evidence="1">Membrane</location>
        <topology evidence="1">Single-pass membrane protein</topology>
    </subcellularLocation>
</comment>
<feature type="compositionally biased region" description="Low complexity" evidence="6">
    <location>
        <begin position="71"/>
        <end position="99"/>
    </location>
</feature>
<evidence type="ECO:0000313" key="9">
    <source>
        <dbReference type="Proteomes" id="UP000186601"/>
    </source>
</evidence>
<evidence type="ECO:0000256" key="1">
    <source>
        <dbReference type="ARBA" id="ARBA00004167"/>
    </source>
</evidence>
<feature type="transmembrane region" description="Helical" evidence="7">
    <location>
        <begin position="111"/>
        <end position="135"/>
    </location>
</feature>
<sequence>MNLSFQLDGQTVGTFERIADTLDWTYNYSVYTSNQLNNGQHTFVVQPRADVNTSYMVFDYFAYDFEETTSSSSPLPSSSSSSSSTTSSSAQPTHSTQASNDQKSSHQSTPVAAIAGGTVAGVVIISIMLALFFWLRRRRRNSEDIIESDPKHKLGLLGGSPTPPQITPFTSVRPPAPTPVLPYEIQPFIATSQPGDNQDFRGTTLYNSSVAGSSSLPSHTGVSSKMVMQEEGLRRMQEEMERRLAAGEHTHAENTNLRREIENLRAQVEELRNAAVFSGMDEPPPTYEAEMSASVPLPENWTDTGHPQAGSSQTAAS</sequence>
<evidence type="ECO:0000256" key="3">
    <source>
        <dbReference type="ARBA" id="ARBA00022989"/>
    </source>
</evidence>
<feature type="region of interest" description="Disordered" evidence="6">
    <location>
        <begin position="278"/>
        <end position="317"/>
    </location>
</feature>
<evidence type="ECO:0000256" key="2">
    <source>
        <dbReference type="ARBA" id="ARBA00022692"/>
    </source>
</evidence>